<dbReference type="InterPro" id="IPR039426">
    <property type="entry name" value="TonB-dep_rcpt-like"/>
</dbReference>
<dbReference type="InterPro" id="IPR036942">
    <property type="entry name" value="Beta-barrel_TonB_sf"/>
</dbReference>
<dbReference type="InterPro" id="IPR037066">
    <property type="entry name" value="Plug_dom_sf"/>
</dbReference>
<dbReference type="SUPFAM" id="SSF56935">
    <property type="entry name" value="Porins"/>
    <property type="match status" value="1"/>
</dbReference>
<dbReference type="EMBL" id="JBBVGT010000002">
    <property type="protein sequence ID" value="MFB5945426.1"/>
    <property type="molecule type" value="Genomic_DNA"/>
</dbReference>
<dbReference type="InterPro" id="IPR012910">
    <property type="entry name" value="Plug_dom"/>
</dbReference>
<keyword evidence="2 7" id="KW-0813">Transport</keyword>
<dbReference type="Pfam" id="PF07715">
    <property type="entry name" value="Plug"/>
    <property type="match status" value="1"/>
</dbReference>
<name>A0ABV5CD82_9SPHI</name>
<dbReference type="PANTHER" id="PTHR40980">
    <property type="entry name" value="PLUG DOMAIN-CONTAINING PROTEIN"/>
    <property type="match status" value="1"/>
</dbReference>
<evidence type="ECO:0000256" key="3">
    <source>
        <dbReference type="ARBA" id="ARBA00022452"/>
    </source>
</evidence>
<proteinExistence type="inferred from homology"/>
<feature type="region of interest" description="Disordered" evidence="8">
    <location>
        <begin position="284"/>
        <end position="314"/>
    </location>
</feature>
<evidence type="ECO:0000256" key="6">
    <source>
        <dbReference type="ARBA" id="ARBA00023237"/>
    </source>
</evidence>
<evidence type="ECO:0000256" key="2">
    <source>
        <dbReference type="ARBA" id="ARBA00022448"/>
    </source>
</evidence>
<evidence type="ECO:0000256" key="7">
    <source>
        <dbReference type="PROSITE-ProRule" id="PRU01360"/>
    </source>
</evidence>
<dbReference type="InterPro" id="IPR041700">
    <property type="entry name" value="OMP_b-brl_3"/>
</dbReference>
<dbReference type="Gene3D" id="2.170.130.10">
    <property type="entry name" value="TonB-dependent receptor, plug domain"/>
    <property type="match status" value="1"/>
</dbReference>
<comment type="caution">
    <text evidence="11">The sequence shown here is derived from an EMBL/GenBank/DDBJ whole genome shotgun (WGS) entry which is preliminary data.</text>
</comment>
<evidence type="ECO:0000259" key="10">
    <source>
        <dbReference type="Pfam" id="PF14905"/>
    </source>
</evidence>
<keyword evidence="3 7" id="KW-1134">Transmembrane beta strand</keyword>
<protein>
    <submittedName>
        <fullName evidence="11">Outer membrane beta-barrel family protein</fullName>
    </submittedName>
</protein>
<keyword evidence="6 7" id="KW-0998">Cell outer membrane</keyword>
<reference evidence="11 12" key="1">
    <citation type="submission" date="2024-04" db="EMBL/GenBank/DDBJ databases">
        <title>Albibacterium profundi sp. nov., isolated from sediment of the Challenger Deep of Mariana Trench.</title>
        <authorList>
            <person name="Wang Y."/>
        </authorList>
    </citation>
    <scope>NUCLEOTIDE SEQUENCE [LARGE SCALE GENOMIC DNA]</scope>
    <source>
        <strain evidence="11 12">RHL897</strain>
    </source>
</reference>
<dbReference type="SUPFAM" id="SSF49478">
    <property type="entry name" value="Cna protein B-type domain"/>
    <property type="match status" value="1"/>
</dbReference>
<accession>A0ABV5CD82</accession>
<dbReference type="PANTHER" id="PTHR40980:SF4">
    <property type="entry name" value="TONB-DEPENDENT RECEPTOR-LIKE BETA-BARREL DOMAIN-CONTAINING PROTEIN"/>
    <property type="match status" value="1"/>
</dbReference>
<dbReference type="Gene3D" id="2.60.40.1120">
    <property type="entry name" value="Carboxypeptidase-like, regulatory domain"/>
    <property type="match status" value="1"/>
</dbReference>
<evidence type="ECO:0000313" key="12">
    <source>
        <dbReference type="Proteomes" id="UP001580928"/>
    </source>
</evidence>
<feature type="compositionally biased region" description="Polar residues" evidence="8">
    <location>
        <begin position="286"/>
        <end position="302"/>
    </location>
</feature>
<gene>
    <name evidence="11" type="ORF">WKR92_06250</name>
</gene>
<evidence type="ECO:0000256" key="1">
    <source>
        <dbReference type="ARBA" id="ARBA00004571"/>
    </source>
</evidence>
<dbReference type="Proteomes" id="UP001580928">
    <property type="component" value="Unassembled WGS sequence"/>
</dbReference>
<dbReference type="Pfam" id="PF14905">
    <property type="entry name" value="OMP_b-brl_3"/>
    <property type="match status" value="1"/>
</dbReference>
<feature type="region of interest" description="Disordered" evidence="8">
    <location>
        <begin position="799"/>
        <end position="819"/>
    </location>
</feature>
<evidence type="ECO:0000259" key="9">
    <source>
        <dbReference type="Pfam" id="PF07715"/>
    </source>
</evidence>
<keyword evidence="4 7" id="KW-0812">Transmembrane</keyword>
<dbReference type="Pfam" id="PF13620">
    <property type="entry name" value="CarboxypepD_reg"/>
    <property type="match status" value="1"/>
</dbReference>
<dbReference type="RefSeq" id="WP_375556967.1">
    <property type="nucleotide sequence ID" value="NZ_JBBVGT010000002.1"/>
</dbReference>
<comment type="similarity">
    <text evidence="7">Belongs to the TonB-dependent receptor family.</text>
</comment>
<evidence type="ECO:0000313" key="11">
    <source>
        <dbReference type="EMBL" id="MFB5945426.1"/>
    </source>
</evidence>
<feature type="domain" description="Outer membrane protein beta-barrel" evidence="10">
    <location>
        <begin position="378"/>
        <end position="792"/>
    </location>
</feature>
<dbReference type="Gene3D" id="2.40.170.20">
    <property type="entry name" value="TonB-dependent receptor, beta-barrel domain"/>
    <property type="match status" value="1"/>
</dbReference>
<evidence type="ECO:0000256" key="8">
    <source>
        <dbReference type="SAM" id="MobiDB-lite"/>
    </source>
</evidence>
<evidence type="ECO:0000256" key="5">
    <source>
        <dbReference type="ARBA" id="ARBA00023136"/>
    </source>
</evidence>
<comment type="subcellular location">
    <subcellularLocation>
        <location evidence="1 7">Cell outer membrane</location>
        <topology evidence="1 7">Multi-pass membrane protein</topology>
    </subcellularLocation>
</comment>
<sequence>MERNVLSTLLSFLILFLTFNATFAQKNSVLTGKLVDQSTSTAVDFASVALFNAANSQVAGMLSNEAGEFSFANLAVGTYTLRVTFVGYANYEQRVSLKTDENKNLGTINLHRASAEVLDAVVVEAEVPDMRLGIDRKVFNVSQSLLSEGGSATDLLENVPSLSVDMDGTVSLRGSSNVRILIDGKPSAMAGSDITQTLQSLPANSIQSIEVITNPSSKYDAEGQSGIINIVLKKNIRRGLNGMITASGGSYNNYDGGISLNYRDEKFNYYGNYNFRKSNRLGDGFNKNTNLSNNGRTENTSENSRKGNGHSGKLGIDYNIDDKTTIGLSSNFSIRDNNRSEVLFYQYFNQPDLSGTSNRITEQNEDDFGYDLNLDFRRDFNRPGENLMANFAYGKSTEDGVQHFNQVFSEDAPDDQRINNTSEVGKNANIQIDYVLPFDEENRLEAGYRTSIRYDDEEQISDRFDPVSNSLIRDYDLTNRFEMEDIVHSVYSNYQNKITDKLGFQLGLRLEQAYLNTIYESLDPSVAEENHLTEGKLDYLRLYPSLFLTQQLGEDEQLQASYTRRVRRPRGWQVNPFIDISDPMNIRTGNPNLMPEDIHSFELSYAKFWPMVTLTSSVYHRRVNDGIESIRTSANEETSATMSQWYNISRTDATGFELISKVTFSPKIDATANFNAFYNKYFGSEEFNLEPTDGFNWDANISSNVKILKDLSGQIRAQYYAPRTRAQGTSIASFVMDAGVKMDVMNKKGSIMLNVRDLFNQRRWGGTTSTQYFTQEFERRWMRRTVTLSLSYRFGKNNFNTKQTDRNQEDSFGGNEPPF</sequence>
<feature type="domain" description="TonB-dependent receptor plug" evidence="9">
    <location>
        <begin position="150"/>
        <end position="226"/>
    </location>
</feature>
<evidence type="ECO:0000256" key="4">
    <source>
        <dbReference type="ARBA" id="ARBA00022692"/>
    </source>
</evidence>
<dbReference type="PROSITE" id="PS52016">
    <property type="entry name" value="TONB_DEPENDENT_REC_3"/>
    <property type="match status" value="1"/>
</dbReference>
<organism evidence="11 12">
    <name type="scientific">Albibacterium profundi</name>
    <dbReference type="NCBI Taxonomy" id="3134906"/>
    <lineage>
        <taxon>Bacteria</taxon>
        <taxon>Pseudomonadati</taxon>
        <taxon>Bacteroidota</taxon>
        <taxon>Sphingobacteriia</taxon>
        <taxon>Sphingobacteriales</taxon>
        <taxon>Sphingobacteriaceae</taxon>
        <taxon>Albibacterium</taxon>
    </lineage>
</organism>
<keyword evidence="12" id="KW-1185">Reference proteome</keyword>
<keyword evidence="5 7" id="KW-0472">Membrane</keyword>